<dbReference type="CDD" id="cd00093">
    <property type="entry name" value="HTH_XRE"/>
    <property type="match status" value="1"/>
</dbReference>
<evidence type="ECO:0000313" key="3">
    <source>
        <dbReference type="Proteomes" id="UP000184038"/>
    </source>
</evidence>
<dbReference type="InterPro" id="IPR010982">
    <property type="entry name" value="Lambda_DNA-bd_dom_sf"/>
</dbReference>
<keyword evidence="3" id="KW-1185">Reference proteome</keyword>
<gene>
    <name evidence="2" type="ORF">SAMN02746066_04343</name>
</gene>
<dbReference type="Gene3D" id="1.10.260.40">
    <property type="entry name" value="lambda repressor-like DNA-binding domains"/>
    <property type="match status" value="1"/>
</dbReference>
<dbReference type="InterPro" id="IPR001387">
    <property type="entry name" value="Cro/C1-type_HTH"/>
</dbReference>
<dbReference type="AlphaFoldDB" id="A0A1M7NAM4"/>
<proteinExistence type="predicted"/>
<reference evidence="2 3" key="1">
    <citation type="submission" date="2016-11" db="EMBL/GenBank/DDBJ databases">
        <authorList>
            <person name="Jaros S."/>
            <person name="Januszkiewicz K."/>
            <person name="Wedrychowicz H."/>
        </authorList>
    </citation>
    <scope>NUCLEOTIDE SEQUENCE [LARGE SCALE GENOMIC DNA]</scope>
    <source>
        <strain evidence="2 3">DSM 15930</strain>
    </source>
</reference>
<name>A0A1M7NAM4_9FIRM</name>
<dbReference type="PROSITE" id="PS50943">
    <property type="entry name" value="HTH_CROC1"/>
    <property type="match status" value="1"/>
</dbReference>
<dbReference type="EMBL" id="FRCP01000026">
    <property type="protein sequence ID" value="SHN00642.1"/>
    <property type="molecule type" value="Genomic_DNA"/>
</dbReference>
<dbReference type="RefSeq" id="WP_073291346.1">
    <property type="nucleotide sequence ID" value="NZ_FRCP01000026.1"/>
</dbReference>
<dbReference type="GO" id="GO:0003677">
    <property type="term" value="F:DNA binding"/>
    <property type="evidence" value="ECO:0007669"/>
    <property type="project" value="InterPro"/>
</dbReference>
<dbReference type="Proteomes" id="UP000184038">
    <property type="component" value="Unassembled WGS sequence"/>
</dbReference>
<protein>
    <recommendedName>
        <fullName evidence="1">HTH cro/C1-type domain-containing protein</fullName>
    </recommendedName>
</protein>
<evidence type="ECO:0000259" key="1">
    <source>
        <dbReference type="PROSITE" id="PS50943"/>
    </source>
</evidence>
<evidence type="ECO:0000313" key="2">
    <source>
        <dbReference type="EMBL" id="SHN00642.1"/>
    </source>
</evidence>
<organism evidence="2 3">
    <name type="scientific">Anaerosporobacter mobilis DSM 15930</name>
    <dbReference type="NCBI Taxonomy" id="1120996"/>
    <lineage>
        <taxon>Bacteria</taxon>
        <taxon>Bacillati</taxon>
        <taxon>Bacillota</taxon>
        <taxon>Clostridia</taxon>
        <taxon>Lachnospirales</taxon>
        <taxon>Lachnospiraceae</taxon>
        <taxon>Anaerosporobacter</taxon>
    </lineage>
</organism>
<feature type="domain" description="HTH cro/C1-type" evidence="1">
    <location>
        <begin position="18"/>
        <end position="72"/>
    </location>
</feature>
<accession>A0A1M7NAM4</accession>
<sequence>MNNNEIESQVKPYKQNVIKELRKYKGLTQKVFAMIVDINISTVKKLESGAMPLTTKMENMIRKAFDLNDNWVDDYNFEDKEKFQGPDVLIWQYISDSIGNKKIAKDIFLSLKEVINIESLNKQEREIYIPYINRIMMDLKKIAADAKKHVRNIETVNPIDNARHIANDCIKLPGYDIKKHIKNPKGIPLFDWEIESEKLEYRF</sequence>
<dbReference type="SUPFAM" id="SSF47413">
    <property type="entry name" value="lambda repressor-like DNA-binding domains"/>
    <property type="match status" value="1"/>
</dbReference>